<name>A0A1G2FHG6_9BACT</name>
<feature type="site" description="Stabilizes the basic form of H active site to accept a proton" evidence="7">
    <location>
        <position position="93"/>
    </location>
</feature>
<evidence type="ECO:0000313" key="11">
    <source>
        <dbReference type="Proteomes" id="UP000177061"/>
    </source>
</evidence>
<comment type="function">
    <text evidence="7">Hydrolyzes ribosome-free peptidyl-tRNAs (with 1 or more amino acids incorporated), which drop off the ribosome during protein synthesis, or as a result of ribosome stalling.</text>
</comment>
<sequence>MKLIIGLGNPGDKYKKTRHNLGFLTIDELIEAHNLHQATYNKKFNALISKNVLNGKKIILAKPQIYMNNSGRVVRFLIENLKLKIENLVVIHDDIDLPLGKIRIQKGRGSAGHKGVESIINALNTKDFTRIRIGIKSENKEQRTENSKKFVLQKFTASEEKVIRPVIKKAVQIIWATL</sequence>
<keyword evidence="4 7" id="KW-0694">RNA-binding</keyword>
<dbReference type="InterPro" id="IPR018171">
    <property type="entry name" value="Pept_tRNA_hydro_CS"/>
</dbReference>
<feature type="active site" description="Proton acceptor" evidence="7">
    <location>
        <position position="19"/>
    </location>
</feature>
<evidence type="ECO:0000313" key="10">
    <source>
        <dbReference type="EMBL" id="OGZ37519.1"/>
    </source>
</evidence>
<dbReference type="Gene3D" id="3.40.50.1470">
    <property type="entry name" value="Peptidyl-tRNA hydrolase"/>
    <property type="match status" value="1"/>
</dbReference>
<dbReference type="GO" id="GO:0005737">
    <property type="term" value="C:cytoplasm"/>
    <property type="evidence" value="ECO:0007669"/>
    <property type="project" value="UniProtKB-SubCell"/>
</dbReference>
<dbReference type="PANTHER" id="PTHR17224:SF1">
    <property type="entry name" value="PEPTIDYL-TRNA HYDROLASE"/>
    <property type="match status" value="1"/>
</dbReference>
<dbReference type="Pfam" id="PF01195">
    <property type="entry name" value="Pept_tRNA_hydro"/>
    <property type="match status" value="1"/>
</dbReference>
<evidence type="ECO:0000256" key="9">
    <source>
        <dbReference type="RuleBase" id="RU004320"/>
    </source>
</evidence>
<reference evidence="10 11" key="1">
    <citation type="journal article" date="2016" name="Nat. Commun.">
        <title>Thousands of microbial genomes shed light on interconnected biogeochemical processes in an aquifer system.</title>
        <authorList>
            <person name="Anantharaman K."/>
            <person name="Brown C.T."/>
            <person name="Hug L.A."/>
            <person name="Sharon I."/>
            <person name="Castelle C.J."/>
            <person name="Probst A.J."/>
            <person name="Thomas B.C."/>
            <person name="Singh A."/>
            <person name="Wilkins M.J."/>
            <person name="Karaoz U."/>
            <person name="Brodie E.L."/>
            <person name="Williams K.H."/>
            <person name="Hubbard S.S."/>
            <person name="Banfield J.F."/>
        </authorList>
    </citation>
    <scope>NUCLEOTIDE SEQUENCE [LARGE SCALE GENOMIC DNA]</scope>
</reference>
<comment type="function">
    <text evidence="7">Catalyzes the release of premature peptidyl moieties from peptidyl-tRNA molecules trapped in stalled 50S ribosomal subunits, and thus maintains levels of free tRNAs and 50S ribosomes.</text>
</comment>
<dbReference type="GO" id="GO:0000049">
    <property type="term" value="F:tRNA binding"/>
    <property type="evidence" value="ECO:0007669"/>
    <property type="project" value="UniProtKB-UniRule"/>
</dbReference>
<gene>
    <name evidence="7" type="primary">pth</name>
    <name evidence="10" type="ORF">A3J64_00830</name>
</gene>
<comment type="subcellular location">
    <subcellularLocation>
        <location evidence="7">Cytoplasm</location>
    </subcellularLocation>
</comment>
<evidence type="ECO:0000256" key="5">
    <source>
        <dbReference type="ARBA" id="ARBA00038063"/>
    </source>
</evidence>
<dbReference type="GO" id="GO:0006515">
    <property type="term" value="P:protein quality control for misfolded or incompletely synthesized proteins"/>
    <property type="evidence" value="ECO:0007669"/>
    <property type="project" value="UniProtKB-UniRule"/>
</dbReference>
<dbReference type="AlphaFoldDB" id="A0A1G2FHG6"/>
<dbReference type="HAMAP" id="MF_00083">
    <property type="entry name" value="Pept_tRNA_hydro_bact"/>
    <property type="match status" value="1"/>
</dbReference>
<feature type="binding site" evidence="7">
    <location>
        <position position="66"/>
    </location>
    <ligand>
        <name>tRNA</name>
        <dbReference type="ChEBI" id="CHEBI:17843"/>
    </ligand>
</feature>
<evidence type="ECO:0000256" key="2">
    <source>
        <dbReference type="ARBA" id="ARBA00022555"/>
    </source>
</evidence>
<dbReference type="CDD" id="cd00462">
    <property type="entry name" value="PTH"/>
    <property type="match status" value="1"/>
</dbReference>
<keyword evidence="3 7" id="KW-0378">Hydrolase</keyword>
<evidence type="ECO:0000256" key="7">
    <source>
        <dbReference type="HAMAP-Rule" id="MF_00083"/>
    </source>
</evidence>
<dbReference type="GO" id="GO:0072344">
    <property type="term" value="P:rescue of stalled ribosome"/>
    <property type="evidence" value="ECO:0007669"/>
    <property type="project" value="UniProtKB-UniRule"/>
</dbReference>
<accession>A0A1G2FHG6</accession>
<feature type="site" description="Discriminates between blocked and unblocked aminoacyl-tRNA" evidence="7">
    <location>
        <position position="9"/>
    </location>
</feature>
<comment type="caution">
    <text evidence="7">Lacks conserved residue(s) required for the propagation of feature annotation.</text>
</comment>
<dbReference type="STRING" id="1801997.A3J64_00830"/>
<dbReference type="InterPro" id="IPR036416">
    <property type="entry name" value="Pept_tRNA_hydro_sf"/>
</dbReference>
<comment type="subunit">
    <text evidence="7">Monomer.</text>
</comment>
<evidence type="ECO:0000256" key="1">
    <source>
        <dbReference type="ARBA" id="ARBA00013260"/>
    </source>
</evidence>
<comment type="similarity">
    <text evidence="5 7 9">Belongs to the PTH family.</text>
</comment>
<evidence type="ECO:0000256" key="3">
    <source>
        <dbReference type="ARBA" id="ARBA00022801"/>
    </source>
</evidence>
<evidence type="ECO:0000256" key="6">
    <source>
        <dbReference type="ARBA" id="ARBA00050038"/>
    </source>
</evidence>
<dbReference type="PROSITE" id="PS01195">
    <property type="entry name" value="PEPT_TRNA_HYDROL_1"/>
    <property type="match status" value="1"/>
</dbReference>
<dbReference type="FunFam" id="3.40.50.1470:FF:000001">
    <property type="entry name" value="Peptidyl-tRNA hydrolase"/>
    <property type="match status" value="1"/>
</dbReference>
<dbReference type="EMBL" id="MHNB01000007">
    <property type="protein sequence ID" value="OGZ37519.1"/>
    <property type="molecule type" value="Genomic_DNA"/>
</dbReference>
<comment type="caution">
    <text evidence="10">The sequence shown here is derived from an EMBL/GenBank/DDBJ whole genome shotgun (WGS) entry which is preliminary data.</text>
</comment>
<comment type="catalytic activity">
    <reaction evidence="7 8">
        <text>an N-acyl-L-alpha-aminoacyl-tRNA + H2O = an N-acyl-L-amino acid + a tRNA + H(+)</text>
        <dbReference type="Rhea" id="RHEA:54448"/>
        <dbReference type="Rhea" id="RHEA-COMP:10123"/>
        <dbReference type="Rhea" id="RHEA-COMP:13883"/>
        <dbReference type="ChEBI" id="CHEBI:15377"/>
        <dbReference type="ChEBI" id="CHEBI:15378"/>
        <dbReference type="ChEBI" id="CHEBI:59874"/>
        <dbReference type="ChEBI" id="CHEBI:78442"/>
        <dbReference type="ChEBI" id="CHEBI:138191"/>
        <dbReference type="EC" id="3.1.1.29"/>
    </reaction>
</comment>
<dbReference type="GO" id="GO:0004045">
    <property type="term" value="F:peptidyl-tRNA hydrolase activity"/>
    <property type="evidence" value="ECO:0007669"/>
    <property type="project" value="UniProtKB-UniRule"/>
</dbReference>
<dbReference type="InterPro" id="IPR001328">
    <property type="entry name" value="Pept_tRNA_hydro"/>
</dbReference>
<dbReference type="PANTHER" id="PTHR17224">
    <property type="entry name" value="PEPTIDYL-TRNA HYDROLASE"/>
    <property type="match status" value="1"/>
</dbReference>
<dbReference type="NCBIfam" id="TIGR00447">
    <property type="entry name" value="pth"/>
    <property type="match status" value="1"/>
</dbReference>
<evidence type="ECO:0000256" key="8">
    <source>
        <dbReference type="RuleBase" id="RU000673"/>
    </source>
</evidence>
<dbReference type="EC" id="3.1.1.29" evidence="1 7"/>
<feature type="binding site" evidence="7">
    <location>
        <position position="14"/>
    </location>
    <ligand>
        <name>tRNA</name>
        <dbReference type="ChEBI" id="CHEBI:17843"/>
    </ligand>
</feature>
<keyword evidence="7" id="KW-0963">Cytoplasm</keyword>
<protein>
    <recommendedName>
        <fullName evidence="6 7">Peptidyl-tRNA hydrolase</fullName>
        <shortName evidence="7">Pth</shortName>
        <ecNumber evidence="1 7">3.1.1.29</ecNumber>
    </recommendedName>
</protein>
<dbReference type="Proteomes" id="UP000177061">
    <property type="component" value="Unassembled WGS sequence"/>
</dbReference>
<keyword evidence="2 7" id="KW-0820">tRNA-binding</keyword>
<feature type="binding site" evidence="7">
    <location>
        <position position="68"/>
    </location>
    <ligand>
        <name>tRNA</name>
        <dbReference type="ChEBI" id="CHEBI:17843"/>
    </ligand>
</feature>
<proteinExistence type="inferred from homology"/>
<dbReference type="SUPFAM" id="SSF53178">
    <property type="entry name" value="Peptidyl-tRNA hydrolase-like"/>
    <property type="match status" value="1"/>
</dbReference>
<evidence type="ECO:0000256" key="4">
    <source>
        <dbReference type="ARBA" id="ARBA00022884"/>
    </source>
</evidence>
<organism evidence="10 11">
    <name type="scientific">Candidatus Portnoybacteria bacterium RIFCSPHIGHO2_12_FULL_38_9</name>
    <dbReference type="NCBI Taxonomy" id="1801997"/>
    <lineage>
        <taxon>Bacteria</taxon>
        <taxon>Candidatus Portnoyibacteriota</taxon>
    </lineage>
</organism>